<dbReference type="GO" id="GO:0005179">
    <property type="term" value="F:hormone activity"/>
    <property type="evidence" value="ECO:0007669"/>
    <property type="project" value="UniProtKB-KW"/>
</dbReference>
<evidence type="ECO:0000256" key="6">
    <source>
        <dbReference type="ARBA" id="ARBA00022448"/>
    </source>
</evidence>
<dbReference type="InterPro" id="IPR027397">
    <property type="entry name" value="Catenin-bd_sf"/>
</dbReference>
<dbReference type="InterPro" id="IPR050971">
    <property type="entry name" value="Cadherin-domain_protein"/>
</dbReference>
<dbReference type="PROSITE" id="PS00232">
    <property type="entry name" value="CADHERIN_1"/>
    <property type="match status" value="2"/>
</dbReference>
<organism evidence="28 29">
    <name type="scientific">Patagioenas fasciata monilis</name>
    <dbReference type="NCBI Taxonomy" id="372326"/>
    <lineage>
        <taxon>Eukaryota</taxon>
        <taxon>Metazoa</taxon>
        <taxon>Chordata</taxon>
        <taxon>Craniata</taxon>
        <taxon>Vertebrata</taxon>
        <taxon>Euteleostomi</taxon>
        <taxon>Archelosauria</taxon>
        <taxon>Archosauria</taxon>
        <taxon>Dinosauria</taxon>
        <taxon>Saurischia</taxon>
        <taxon>Theropoda</taxon>
        <taxon>Coelurosauria</taxon>
        <taxon>Aves</taxon>
        <taxon>Neognathae</taxon>
        <taxon>Neoaves</taxon>
        <taxon>Columbimorphae</taxon>
        <taxon>Columbiformes</taxon>
        <taxon>Columbidae</taxon>
        <taxon>Patagioenas</taxon>
    </lineage>
</organism>
<dbReference type="Gene3D" id="2.60.40.60">
    <property type="entry name" value="Cadherins"/>
    <property type="match status" value="5"/>
</dbReference>
<evidence type="ECO:0000256" key="21">
    <source>
        <dbReference type="ARBA" id="ARBA00023136"/>
    </source>
</evidence>
<feature type="domain" description="Cadherin" evidence="27">
    <location>
        <begin position="269"/>
        <end position="384"/>
    </location>
</feature>
<dbReference type="InterPro" id="IPR002126">
    <property type="entry name" value="Cadherin-like_dom"/>
</dbReference>
<keyword evidence="9" id="KW-0765">Sulfation</keyword>
<keyword evidence="15" id="KW-0677">Repeat</keyword>
<evidence type="ECO:0000256" key="4">
    <source>
        <dbReference type="ARBA" id="ARBA00007893"/>
    </source>
</evidence>
<evidence type="ECO:0000256" key="8">
    <source>
        <dbReference type="ARBA" id="ARBA00022525"/>
    </source>
</evidence>
<dbReference type="FunFam" id="2.60.40.60:FF:000031">
    <property type="entry name" value="Cadherin 3"/>
    <property type="match status" value="1"/>
</dbReference>
<dbReference type="InterPro" id="IPR020894">
    <property type="entry name" value="Cadherin_CS"/>
</dbReference>
<comment type="similarity">
    <text evidence="4">Belongs to the transthyretin family.</text>
</comment>
<evidence type="ECO:0000256" key="19">
    <source>
        <dbReference type="ARBA" id="ARBA00022949"/>
    </source>
</evidence>
<evidence type="ECO:0000256" key="26">
    <source>
        <dbReference type="SAM" id="SignalP"/>
    </source>
</evidence>
<feature type="signal peptide" evidence="26">
    <location>
        <begin position="1"/>
        <end position="23"/>
    </location>
</feature>
<keyword evidence="14 26" id="KW-0732">Signal</keyword>
<feature type="compositionally biased region" description="Basic and acidic residues" evidence="25">
    <location>
        <begin position="709"/>
        <end position="718"/>
    </location>
</feature>
<keyword evidence="18" id="KW-0795">Thyroid hormone</keyword>
<dbReference type="SUPFAM" id="SSF49472">
    <property type="entry name" value="Transthyretin (synonym: prealbumin)"/>
    <property type="match status" value="2"/>
</dbReference>
<evidence type="ECO:0000256" key="23">
    <source>
        <dbReference type="ARBA" id="ARBA00031604"/>
    </source>
</evidence>
<feature type="domain" description="Cadherin" evidence="27">
    <location>
        <begin position="385"/>
        <end position="493"/>
    </location>
</feature>
<dbReference type="GO" id="GO:0005509">
    <property type="term" value="F:calcium ion binding"/>
    <property type="evidence" value="ECO:0007669"/>
    <property type="project" value="UniProtKB-UniRule"/>
</dbReference>
<dbReference type="Pfam" id="PF00028">
    <property type="entry name" value="Cadherin"/>
    <property type="match status" value="3"/>
</dbReference>
<dbReference type="Pfam" id="PF00576">
    <property type="entry name" value="Transthyretin"/>
    <property type="match status" value="2"/>
</dbReference>
<keyword evidence="11" id="KW-0812">Transmembrane</keyword>
<evidence type="ECO:0000256" key="17">
    <source>
        <dbReference type="ARBA" id="ARBA00022889"/>
    </source>
</evidence>
<proteinExistence type="inferred from homology"/>
<keyword evidence="19" id="KW-0965">Cell junction</keyword>
<dbReference type="InterPro" id="IPR036817">
    <property type="entry name" value="Transthyretin/HIU_hydrolase_sf"/>
</dbReference>
<protein>
    <recommendedName>
        <fullName evidence="5">Transthyretin</fullName>
    </recommendedName>
    <alternativeName>
        <fullName evidence="23">Prealbumin</fullName>
    </alternativeName>
</protein>
<dbReference type="Proteomes" id="UP000190648">
    <property type="component" value="Unassembled WGS sequence"/>
</dbReference>
<dbReference type="STRING" id="372326.A0A1V4KG82"/>
<keyword evidence="12" id="KW-0372">Hormone</keyword>
<evidence type="ECO:0000259" key="27">
    <source>
        <dbReference type="PROSITE" id="PS50268"/>
    </source>
</evidence>
<evidence type="ECO:0000256" key="9">
    <source>
        <dbReference type="ARBA" id="ARBA00022641"/>
    </source>
</evidence>
<evidence type="ECO:0000256" key="20">
    <source>
        <dbReference type="ARBA" id="ARBA00022989"/>
    </source>
</evidence>
<dbReference type="FunFam" id="2.60.40.60:FF:000074">
    <property type="entry name" value="Desmoglein 4"/>
    <property type="match status" value="1"/>
</dbReference>
<keyword evidence="13" id="KW-0479">Metal-binding</keyword>
<name>A0A1V4KG82_PATFA</name>
<evidence type="ECO:0000256" key="22">
    <source>
        <dbReference type="ARBA" id="ARBA00023180"/>
    </source>
</evidence>
<dbReference type="InterPro" id="IPR023418">
    <property type="entry name" value="Thyroxine_BS"/>
</dbReference>
<dbReference type="GO" id="GO:0007156">
    <property type="term" value="P:homophilic cell adhesion via plasma membrane adhesion molecules"/>
    <property type="evidence" value="ECO:0007669"/>
    <property type="project" value="InterPro"/>
</dbReference>
<keyword evidence="20" id="KW-1133">Transmembrane helix</keyword>
<dbReference type="PRINTS" id="PR00189">
    <property type="entry name" value="TRNSTHYRETIN"/>
</dbReference>
<evidence type="ECO:0000256" key="1">
    <source>
        <dbReference type="ARBA" id="ARBA00004251"/>
    </source>
</evidence>
<dbReference type="FunFam" id="2.60.40.60:FF:000068">
    <property type="entry name" value="Desmoglein 1"/>
    <property type="match status" value="1"/>
</dbReference>
<dbReference type="PROSITE" id="PS50268">
    <property type="entry name" value="CADHERIN_2"/>
    <property type="match status" value="4"/>
</dbReference>
<keyword evidence="8" id="KW-0964">Secreted</keyword>
<evidence type="ECO:0000256" key="24">
    <source>
        <dbReference type="PROSITE-ProRule" id="PRU00043"/>
    </source>
</evidence>
<evidence type="ECO:0000256" key="16">
    <source>
        <dbReference type="ARBA" id="ARBA00022837"/>
    </source>
</evidence>
<dbReference type="GO" id="GO:0030057">
    <property type="term" value="C:desmosome"/>
    <property type="evidence" value="ECO:0007669"/>
    <property type="project" value="UniProtKB-SubCell"/>
</dbReference>
<feature type="domain" description="Cadherin" evidence="27">
    <location>
        <begin position="159"/>
        <end position="268"/>
    </location>
</feature>
<sequence>MSRGPAAPVRLLALLICLNYGNGLYVKVYDQNGRSGTLSHPNSLVRQKREWTVPPAFIREEEDNSYKNPIARIHSDLEASGIVVTYTISGQGVTEPPFGLFVIDGKTGDLNITGRVDREKTPILLLRGHALDRNGAKLEEPIDLPIKIVDINDNFPVFSHEVFVGSIEELSETGTIVMRINATDADEPNNLNSKIAYRIISQSPSAAFSMNKDTGEVRVATINLDREAYSSYSLVVEAKDRGGESGGNAATCSLEIKILDVNDNVPVVESRAFEVSIEENRANVEMLRIKVFDKDEEFSDNWLANFSFVSGNEGGFFHIVTDKKTNEGILTLVKELDYEKMQSLNLGIVVTNKAEFHKSIKYTHKAQTIPIRVSVINVREGPLFPGGTKIIEASEKLEIGQIIGQYQAYDEDMGKAAVDIKYLKGSDIANWITINSQTGEIQLAQNLDYESSYVVNGTYTFTMLGVTTVAPTKTITGTVVVQVKDENDNCPVLVNPIQTVCSDAKSIDVTAHDLDGYPYSDPFSFTVIDEPEGTARKWIIVTRNGTSIQLIPQELKIGTTEVPILVKDFQGLSCAKAQSLQLSVCKCADGGGCKDKVSGAPLVSLGPGAIALIVLAFLLLLLIPLLLLLCPCGSGAKGFAAIPDYSEEMLRQWNSEGAAPQEKPVLSLIPPTGLGSAGAAASGAVTAAAAAAGMSTEETATGGGSSASHVREQHVTGTKERWEEQRHLLSGAEYGAVAAGGAEGMTGIEGKTVLAGGGVTVGAVGAMNEEFLRDYFTDKAVSFADEDETQAANDCLLVYSQGESGSPHGSIGCCSFIDGDLDDHFLDDLGDKFKTLAEICIGRHTNMKDGSSRNESGFSLSDTKSRFLDQQNASSSEQAFASGRCFQPTGSGTGEETMSKEVVTETTFASRSGQHEVRPLPTAHAETNFTMTETSYSAGAPARSATVFLDPKFNENVVVTERVLAPASSLQGIVEIPDLPHGSNLVFTERMVKTEGTGSGVLLSQDLPDSQYVVVRERERVLVPAAEQGSLSFPASAEGRSVVVTASGTQSRAEQAAGAGWGSQEHILITDSLRNQHESHWRIPSTTSLYDLHGNAVQAGLVLFSEAAPLVTHGSVDSKCPLMVKVLDAVRGSPAANVAVKVFKKAADGSWQDFATGKTTEYGEIHDLTTDEQFIEGIYRVEFDTSSYWKGLGLSPFHEYADVVFTANDSAGLAFFSEAAPPGSADSKHPLFIKILDSVRGSPASNVPVKLYKEAADGSWELLNSEQTNDNGELHELTTKEQFATGIYKIELDTASYWKILGLNPFHHHADVVFTANDVGYRHYSIAVLLSPFSYSTTAVVSEPVE</sequence>
<gene>
    <name evidence="28" type="primary">DSG2</name>
    <name evidence="28" type="ORF">AV530_006305</name>
</gene>
<dbReference type="OrthoDB" id="8961010at2759"/>
<dbReference type="GO" id="GO:0005886">
    <property type="term" value="C:plasma membrane"/>
    <property type="evidence" value="ECO:0007669"/>
    <property type="project" value="UniProtKB-SubCell"/>
</dbReference>
<evidence type="ECO:0000256" key="15">
    <source>
        <dbReference type="ARBA" id="ARBA00022737"/>
    </source>
</evidence>
<feature type="chain" id="PRO_5012392532" description="Transthyretin" evidence="26">
    <location>
        <begin position="24"/>
        <end position="1346"/>
    </location>
</feature>
<evidence type="ECO:0000256" key="14">
    <source>
        <dbReference type="ARBA" id="ARBA00022729"/>
    </source>
</evidence>
<evidence type="ECO:0000256" key="13">
    <source>
        <dbReference type="ARBA" id="ARBA00022723"/>
    </source>
</evidence>
<dbReference type="SUPFAM" id="SSF49313">
    <property type="entry name" value="Cadherin-like"/>
    <property type="match status" value="4"/>
</dbReference>
<dbReference type="PANTHER" id="PTHR24025">
    <property type="entry name" value="DESMOGLEIN FAMILY MEMBER"/>
    <property type="match status" value="1"/>
</dbReference>
<keyword evidence="7" id="KW-1003">Cell membrane</keyword>
<evidence type="ECO:0000256" key="2">
    <source>
        <dbReference type="ARBA" id="ARBA00004568"/>
    </source>
</evidence>
<dbReference type="InterPro" id="IPR023416">
    <property type="entry name" value="Transthyretin/HIU_hydrolase_d"/>
</dbReference>
<dbReference type="CDD" id="cd11304">
    <property type="entry name" value="Cadherin_repeat"/>
    <property type="match status" value="4"/>
</dbReference>
<evidence type="ECO:0000256" key="5">
    <source>
        <dbReference type="ARBA" id="ARBA00021606"/>
    </source>
</evidence>
<evidence type="ECO:0000256" key="3">
    <source>
        <dbReference type="ARBA" id="ARBA00004613"/>
    </source>
</evidence>
<reference evidence="28 29" key="1">
    <citation type="submission" date="2016-02" db="EMBL/GenBank/DDBJ databases">
        <title>Band-tailed pigeon sequencing and assembly.</title>
        <authorList>
            <person name="Soares A.E."/>
            <person name="Novak B.J."/>
            <person name="Rice E.S."/>
            <person name="O'Connell B."/>
            <person name="Chang D."/>
            <person name="Weber S."/>
            <person name="Shapiro B."/>
        </authorList>
    </citation>
    <scope>NUCLEOTIDE SEQUENCE [LARGE SCALE GENOMIC DNA]</scope>
    <source>
        <strain evidence="28">BTP2013</strain>
        <tissue evidence="28">Blood</tissue>
    </source>
</reference>
<comment type="caution">
    <text evidence="28">The sequence shown here is derived from an EMBL/GenBank/DDBJ whole genome shotgun (WGS) entry which is preliminary data.</text>
</comment>
<dbReference type="EMBL" id="LSYS01003169">
    <property type="protein sequence ID" value="OPJ83405.1"/>
    <property type="molecule type" value="Genomic_DNA"/>
</dbReference>
<keyword evidence="6" id="KW-0813">Transport</keyword>
<dbReference type="FunFam" id="2.60.40.180:FF:000002">
    <property type="entry name" value="Transthyretin"/>
    <property type="match status" value="2"/>
</dbReference>
<comment type="subcellular location">
    <subcellularLocation>
        <location evidence="2">Cell junction</location>
        <location evidence="2">Desmosome</location>
    </subcellularLocation>
    <subcellularLocation>
        <location evidence="1">Cell membrane</location>
        <topology evidence="1">Single-pass type I membrane protein</topology>
    </subcellularLocation>
    <subcellularLocation>
        <location evidence="3">Secreted</location>
    </subcellularLocation>
</comment>
<dbReference type="FunFam" id="2.60.40.60:FF:000011">
    <property type="entry name" value="Cadherin 1"/>
    <property type="match status" value="1"/>
</dbReference>
<accession>A0A1V4KG82</accession>
<dbReference type="PROSITE" id="PS00768">
    <property type="entry name" value="TRANSTHYRETIN_1"/>
    <property type="match status" value="2"/>
</dbReference>
<evidence type="ECO:0000256" key="25">
    <source>
        <dbReference type="SAM" id="MobiDB-lite"/>
    </source>
</evidence>
<keyword evidence="21" id="KW-0472">Membrane</keyword>
<evidence type="ECO:0000256" key="18">
    <source>
        <dbReference type="ARBA" id="ARBA00022920"/>
    </source>
</evidence>
<evidence type="ECO:0000256" key="11">
    <source>
        <dbReference type="ARBA" id="ARBA00022692"/>
    </source>
</evidence>
<feature type="domain" description="Cadherin" evidence="27">
    <location>
        <begin position="70"/>
        <end position="158"/>
    </location>
</feature>
<dbReference type="Gene3D" id="2.60.40.180">
    <property type="entry name" value="Transthyretin/hydroxyisourate hydrolase domain"/>
    <property type="match status" value="2"/>
</dbReference>
<evidence type="ECO:0000313" key="28">
    <source>
        <dbReference type="EMBL" id="OPJ83405.1"/>
    </source>
</evidence>
<dbReference type="InterPro" id="IPR015919">
    <property type="entry name" value="Cadherin-like_sf"/>
</dbReference>
<dbReference type="CDD" id="cd05469">
    <property type="entry name" value="Transthyretin_like"/>
    <property type="match status" value="1"/>
</dbReference>
<evidence type="ECO:0000256" key="7">
    <source>
        <dbReference type="ARBA" id="ARBA00022475"/>
    </source>
</evidence>
<dbReference type="PRINTS" id="PR00205">
    <property type="entry name" value="CADHERIN"/>
</dbReference>
<dbReference type="SMART" id="SM00095">
    <property type="entry name" value="TR_THY"/>
    <property type="match status" value="2"/>
</dbReference>
<evidence type="ECO:0000256" key="12">
    <source>
        <dbReference type="ARBA" id="ARBA00022702"/>
    </source>
</evidence>
<dbReference type="InterPro" id="IPR000895">
    <property type="entry name" value="Transthyretin/HIU_hydrolase"/>
</dbReference>
<dbReference type="SMART" id="SM00112">
    <property type="entry name" value="CA"/>
    <property type="match status" value="4"/>
</dbReference>
<dbReference type="FunFam" id="2.60.40.60:FF:000083">
    <property type="entry name" value="Desmoglein 1"/>
    <property type="match status" value="1"/>
</dbReference>
<dbReference type="GO" id="GO:0005576">
    <property type="term" value="C:extracellular region"/>
    <property type="evidence" value="ECO:0007669"/>
    <property type="project" value="UniProtKB-SubCell"/>
</dbReference>
<evidence type="ECO:0000256" key="10">
    <source>
        <dbReference type="ARBA" id="ARBA00022685"/>
    </source>
</evidence>
<keyword evidence="17" id="KW-0130">Cell adhesion</keyword>
<evidence type="ECO:0000313" key="29">
    <source>
        <dbReference type="Proteomes" id="UP000190648"/>
    </source>
</evidence>
<dbReference type="FunFam" id="4.10.900.10:FF:000003">
    <property type="entry name" value="Desmoglein 1"/>
    <property type="match status" value="1"/>
</dbReference>
<dbReference type="PANTHER" id="PTHR24025:SF1">
    <property type="entry name" value="DESMOGLEIN-2"/>
    <property type="match status" value="1"/>
</dbReference>
<feature type="region of interest" description="Disordered" evidence="25">
    <location>
        <begin position="696"/>
        <end position="718"/>
    </location>
</feature>
<keyword evidence="22" id="KW-0325">Glycoprotein</keyword>
<keyword evidence="16 24" id="KW-0106">Calcium</keyword>
<feature type="region of interest" description="Disordered" evidence="25">
    <location>
        <begin position="871"/>
        <end position="899"/>
    </location>
</feature>
<dbReference type="Gene3D" id="4.10.900.10">
    <property type="entry name" value="TCF3-CBD (Catenin binding domain)"/>
    <property type="match status" value="1"/>
</dbReference>
<keyword evidence="29" id="KW-1185">Reference proteome</keyword>
<keyword evidence="10" id="KW-0165">Cleavage on pair of basic residues</keyword>